<proteinExistence type="predicted"/>
<comment type="subcellular location">
    <subcellularLocation>
        <location evidence="1">Nucleus</location>
    </subcellularLocation>
</comment>
<evidence type="ECO:0000256" key="2">
    <source>
        <dbReference type="ARBA" id="ARBA00022723"/>
    </source>
</evidence>
<comment type="caution">
    <text evidence="10">The sequence shown here is derived from an EMBL/GenBank/DDBJ whole genome shotgun (WGS) entry which is preliminary data.</text>
</comment>
<dbReference type="Gene3D" id="3.30.160.60">
    <property type="entry name" value="Classic Zinc Finger"/>
    <property type="match status" value="2"/>
</dbReference>
<evidence type="ECO:0000256" key="4">
    <source>
        <dbReference type="ARBA" id="ARBA00022771"/>
    </source>
</evidence>
<keyword evidence="5" id="KW-0862">Zinc</keyword>
<keyword evidence="6" id="KW-0539">Nucleus</keyword>
<evidence type="ECO:0000259" key="9">
    <source>
        <dbReference type="PROSITE" id="PS50157"/>
    </source>
</evidence>
<keyword evidence="3" id="KW-0677">Repeat</keyword>
<dbReference type="InterPro" id="IPR013087">
    <property type="entry name" value="Znf_C2H2_type"/>
</dbReference>
<dbReference type="PROSITE" id="PS50157">
    <property type="entry name" value="ZINC_FINGER_C2H2_2"/>
    <property type="match status" value="2"/>
</dbReference>
<keyword evidence="4 7" id="KW-0863">Zinc-finger</keyword>
<evidence type="ECO:0000256" key="8">
    <source>
        <dbReference type="SAM" id="MobiDB-lite"/>
    </source>
</evidence>
<evidence type="ECO:0000256" key="1">
    <source>
        <dbReference type="ARBA" id="ARBA00004123"/>
    </source>
</evidence>
<feature type="compositionally biased region" description="Low complexity" evidence="8">
    <location>
        <begin position="495"/>
        <end position="504"/>
    </location>
</feature>
<dbReference type="PANTHER" id="PTHR40626">
    <property type="entry name" value="MIP31509P"/>
    <property type="match status" value="1"/>
</dbReference>
<feature type="compositionally biased region" description="Polar residues" evidence="8">
    <location>
        <begin position="507"/>
        <end position="521"/>
    </location>
</feature>
<evidence type="ECO:0000256" key="3">
    <source>
        <dbReference type="ARBA" id="ARBA00022737"/>
    </source>
</evidence>
<feature type="compositionally biased region" description="Low complexity" evidence="8">
    <location>
        <begin position="522"/>
        <end position="532"/>
    </location>
</feature>
<dbReference type="PANTHER" id="PTHR40626:SF13">
    <property type="entry name" value="RESPIRATION FACTOR 2-RELATED"/>
    <property type="match status" value="1"/>
</dbReference>
<dbReference type="Proteomes" id="UP001610728">
    <property type="component" value="Unassembled WGS sequence"/>
</dbReference>
<feature type="region of interest" description="Disordered" evidence="8">
    <location>
        <begin position="487"/>
        <end position="564"/>
    </location>
</feature>
<dbReference type="GeneID" id="98118556"/>
<feature type="compositionally biased region" description="Low complexity" evidence="8">
    <location>
        <begin position="184"/>
        <end position="198"/>
    </location>
</feature>
<organism evidence="10 11">
    <name type="scientific">Ceratocystis lukuohia</name>
    <dbReference type="NCBI Taxonomy" id="2019550"/>
    <lineage>
        <taxon>Eukaryota</taxon>
        <taxon>Fungi</taxon>
        <taxon>Dikarya</taxon>
        <taxon>Ascomycota</taxon>
        <taxon>Pezizomycotina</taxon>
        <taxon>Sordariomycetes</taxon>
        <taxon>Hypocreomycetidae</taxon>
        <taxon>Microascales</taxon>
        <taxon>Ceratocystidaceae</taxon>
        <taxon>Ceratocystis</taxon>
    </lineage>
</organism>
<sequence length="564" mass="59551">MASQTRDDASAVAAASGNDPQSVDAPASKTPSVASKSAAPATTTPVSSTSLSAAPASATTGIATKPQFPPPKTDKPRPHVCQTCQRSFARLEHLKRHERSHTKEKPFECPQCRRCFARRDLLLRHQQKLHQTSTPNPRPRNRRDSAATATTTPASGRVRKNSVAGPVTTAATAAVAAAAIAATAAAGSSGSGTRAPRAQPTSRPRANTISHIDNGLQMQQVQNMLQQQMQPPRMPTSHVRHPSLIGLASLHGGHGLDLSSFGGITSSLAGHRNIGANLSRIDTNALHDPFDTSSFRTAPPTTFDFEMDDLFFASNNTTHTINPNALHYNDSPQSMPMDPTLSPPLLNNETAEWLENMEPSQEWNNDSSLFTAASSPSVISNGSHGLNDSLPMIPNNDQFLLDNSLHGHIGISTIQSSFNEMAILDTGDQAFSAATAATMWPPTLMNGHMGSLGLDTNFSEFLVGNPMSPAFQPMNFSTTSPNIASPSAPVPYAPPSALSSAPEAVYNTGSESPSSAATTLHSAVSASSPASSITDTTRDTAASGMTQSQNQQNLDRMYPVLTPP</sequence>
<dbReference type="EMBL" id="JABSNW010000004">
    <property type="protein sequence ID" value="KAL2888443.1"/>
    <property type="molecule type" value="Genomic_DNA"/>
</dbReference>
<protein>
    <submittedName>
        <fullName evidence="10">DNA binding regulatory protein AmdX</fullName>
    </submittedName>
</protein>
<keyword evidence="2" id="KW-0479">Metal-binding</keyword>
<evidence type="ECO:0000256" key="5">
    <source>
        <dbReference type="ARBA" id="ARBA00022833"/>
    </source>
</evidence>
<evidence type="ECO:0000313" key="10">
    <source>
        <dbReference type="EMBL" id="KAL2888443.1"/>
    </source>
</evidence>
<dbReference type="InterPro" id="IPR036236">
    <property type="entry name" value="Znf_C2H2_sf"/>
</dbReference>
<evidence type="ECO:0000256" key="6">
    <source>
        <dbReference type="ARBA" id="ARBA00023242"/>
    </source>
</evidence>
<dbReference type="SUPFAM" id="SSF57667">
    <property type="entry name" value="beta-beta-alpha zinc fingers"/>
    <property type="match status" value="1"/>
</dbReference>
<dbReference type="InterPro" id="IPR051059">
    <property type="entry name" value="VerF-like"/>
</dbReference>
<feature type="region of interest" description="Disordered" evidence="8">
    <location>
        <begin position="128"/>
        <end position="160"/>
    </location>
</feature>
<gene>
    <name evidence="10" type="ORF">HOO65_040780</name>
</gene>
<accession>A0ABR4MJJ3</accession>
<feature type="domain" description="C2H2-type" evidence="9">
    <location>
        <begin position="107"/>
        <end position="135"/>
    </location>
</feature>
<dbReference type="PROSITE" id="PS00028">
    <property type="entry name" value="ZINC_FINGER_C2H2_1"/>
    <property type="match status" value="2"/>
</dbReference>
<feature type="region of interest" description="Disordered" evidence="8">
    <location>
        <begin position="1"/>
        <end position="80"/>
    </location>
</feature>
<feature type="compositionally biased region" description="Polar residues" evidence="8">
    <location>
        <begin position="533"/>
        <end position="554"/>
    </location>
</feature>
<dbReference type="SMART" id="SM00355">
    <property type="entry name" value="ZnF_C2H2"/>
    <property type="match status" value="2"/>
</dbReference>
<keyword evidence="11" id="KW-1185">Reference proteome</keyword>
<evidence type="ECO:0000313" key="11">
    <source>
        <dbReference type="Proteomes" id="UP001610728"/>
    </source>
</evidence>
<dbReference type="RefSeq" id="XP_070859623.1">
    <property type="nucleotide sequence ID" value="XM_071002639.1"/>
</dbReference>
<feature type="compositionally biased region" description="Low complexity" evidence="8">
    <location>
        <begin position="25"/>
        <end position="60"/>
    </location>
</feature>
<feature type="region of interest" description="Disordered" evidence="8">
    <location>
        <begin position="184"/>
        <end position="205"/>
    </location>
</feature>
<evidence type="ECO:0000256" key="7">
    <source>
        <dbReference type="PROSITE-ProRule" id="PRU00042"/>
    </source>
</evidence>
<dbReference type="Pfam" id="PF00096">
    <property type="entry name" value="zf-C2H2"/>
    <property type="match status" value="2"/>
</dbReference>
<feature type="domain" description="C2H2-type" evidence="9">
    <location>
        <begin position="79"/>
        <end position="106"/>
    </location>
</feature>
<name>A0ABR4MJJ3_9PEZI</name>
<reference evidence="10 11" key="1">
    <citation type="submission" date="2020-05" db="EMBL/GenBank/DDBJ databases">
        <title>Ceratocystis lukuohia genome.</title>
        <authorList>
            <person name="Harrington T.C."/>
            <person name="Kim K."/>
            <person name="Mayers C.G."/>
        </authorList>
    </citation>
    <scope>NUCLEOTIDE SEQUENCE [LARGE SCALE GENOMIC DNA]</scope>
    <source>
        <strain evidence="10 11">C4212</strain>
    </source>
</reference>